<feature type="domain" description="Serine aminopeptidase S33" evidence="1">
    <location>
        <begin position="35"/>
        <end position="274"/>
    </location>
</feature>
<reference evidence="2" key="1">
    <citation type="submission" date="2021-02" db="EMBL/GenBank/DDBJ databases">
        <authorList>
            <person name="Nowell W R."/>
        </authorList>
    </citation>
    <scope>NUCLEOTIDE SEQUENCE</scope>
</reference>
<sequence length="295" mass="34151">MTETNSKSNAPKAIEFQSFYEDHIMLSGRHWPVDKPKASLLFIHTFGDHGARTTFLQQFFSEHHFAVFDYDWRGHGRSHGERGFIPNAKASFGDTDAAIDQIKQKYPSLPLIIWGDGIGASIIIFYAMKHTDKLPFQGLIVSSPAANLPKAKVGRIQLGIVRTFSNLSPTVRLPVRAEQYAIEVTDDEEVLRNYKNDRYVHDRWPARTLDIMLEASFQIQRGYRFPISLLIQYGTKSIIKREVIQDWVDRSSSTKIKEFKIWEGLHHELHNDTQRNDVFQYSLEWIENNILNQTE</sequence>
<dbReference type="InterPro" id="IPR022742">
    <property type="entry name" value="Hydrolase_4"/>
</dbReference>
<dbReference type="InterPro" id="IPR051044">
    <property type="entry name" value="MAG_DAG_Lipase"/>
</dbReference>
<dbReference type="SUPFAM" id="SSF53474">
    <property type="entry name" value="alpha/beta-Hydrolases"/>
    <property type="match status" value="1"/>
</dbReference>
<accession>A0A814TAE4</accession>
<comment type="caution">
    <text evidence="2">The sequence shown here is derived from an EMBL/GenBank/DDBJ whole genome shotgun (WGS) entry which is preliminary data.</text>
</comment>
<evidence type="ECO:0000313" key="3">
    <source>
        <dbReference type="EMBL" id="CAF1404120.1"/>
    </source>
</evidence>
<evidence type="ECO:0000259" key="1">
    <source>
        <dbReference type="Pfam" id="PF12146"/>
    </source>
</evidence>
<dbReference type="OrthoDB" id="2498029at2759"/>
<dbReference type="Pfam" id="PF12146">
    <property type="entry name" value="Hydrolase_4"/>
    <property type="match status" value="1"/>
</dbReference>
<dbReference type="PANTHER" id="PTHR11614">
    <property type="entry name" value="PHOSPHOLIPASE-RELATED"/>
    <property type="match status" value="1"/>
</dbReference>
<keyword evidence="4" id="KW-1185">Reference proteome</keyword>
<dbReference type="EMBL" id="CAJNOR010001527">
    <property type="protein sequence ID" value="CAF1158157.1"/>
    <property type="molecule type" value="Genomic_DNA"/>
</dbReference>
<dbReference type="EMBL" id="CAJNOJ010000333">
    <property type="protein sequence ID" value="CAF1404120.1"/>
    <property type="molecule type" value="Genomic_DNA"/>
</dbReference>
<dbReference type="Proteomes" id="UP000663828">
    <property type="component" value="Unassembled WGS sequence"/>
</dbReference>
<dbReference type="Proteomes" id="UP000663852">
    <property type="component" value="Unassembled WGS sequence"/>
</dbReference>
<dbReference type="AlphaFoldDB" id="A0A814TAE4"/>
<protein>
    <recommendedName>
        <fullName evidence="1">Serine aminopeptidase S33 domain-containing protein</fullName>
    </recommendedName>
</protein>
<evidence type="ECO:0000313" key="4">
    <source>
        <dbReference type="Proteomes" id="UP000663828"/>
    </source>
</evidence>
<organism evidence="2 4">
    <name type="scientific">Adineta ricciae</name>
    <name type="common">Rotifer</name>
    <dbReference type="NCBI Taxonomy" id="249248"/>
    <lineage>
        <taxon>Eukaryota</taxon>
        <taxon>Metazoa</taxon>
        <taxon>Spiralia</taxon>
        <taxon>Gnathifera</taxon>
        <taxon>Rotifera</taxon>
        <taxon>Eurotatoria</taxon>
        <taxon>Bdelloidea</taxon>
        <taxon>Adinetida</taxon>
        <taxon>Adinetidae</taxon>
        <taxon>Adineta</taxon>
    </lineage>
</organism>
<dbReference type="Gene3D" id="3.40.50.1820">
    <property type="entry name" value="alpha/beta hydrolase"/>
    <property type="match status" value="1"/>
</dbReference>
<gene>
    <name evidence="3" type="ORF">EDS130_LOCUS36225</name>
    <name evidence="2" type="ORF">XAT740_LOCUS21332</name>
</gene>
<proteinExistence type="predicted"/>
<name>A0A814TAE4_ADIRI</name>
<evidence type="ECO:0000313" key="2">
    <source>
        <dbReference type="EMBL" id="CAF1158157.1"/>
    </source>
</evidence>
<dbReference type="InterPro" id="IPR029058">
    <property type="entry name" value="AB_hydrolase_fold"/>
</dbReference>